<comment type="caution">
    <text evidence="2">The sequence shown here is derived from an EMBL/GenBank/DDBJ whole genome shotgun (WGS) entry which is preliminary data.</text>
</comment>
<feature type="compositionally biased region" description="Low complexity" evidence="1">
    <location>
        <begin position="69"/>
        <end position="78"/>
    </location>
</feature>
<organism evidence="2 3">
    <name type="scientific">Nannochloropsis gaditana</name>
    <dbReference type="NCBI Taxonomy" id="72520"/>
    <lineage>
        <taxon>Eukaryota</taxon>
        <taxon>Sar</taxon>
        <taxon>Stramenopiles</taxon>
        <taxon>Ochrophyta</taxon>
        <taxon>Eustigmatophyceae</taxon>
        <taxon>Eustigmatales</taxon>
        <taxon>Monodopsidaceae</taxon>
        <taxon>Nannochloropsis</taxon>
    </lineage>
</organism>
<gene>
    <name evidence="2" type="ORF">Naga_101890g1</name>
</gene>
<protein>
    <submittedName>
        <fullName evidence="2">Uncharacterized protein</fullName>
    </submittedName>
</protein>
<feature type="compositionally biased region" description="Basic and acidic residues" evidence="1">
    <location>
        <begin position="30"/>
        <end position="41"/>
    </location>
</feature>
<feature type="compositionally biased region" description="Pro residues" evidence="1">
    <location>
        <begin position="79"/>
        <end position="120"/>
    </location>
</feature>
<dbReference type="AlphaFoldDB" id="W7TZR0"/>
<feature type="non-terminal residue" evidence="2">
    <location>
        <position position="197"/>
    </location>
</feature>
<feature type="region of interest" description="Disordered" evidence="1">
    <location>
        <begin position="1"/>
        <end position="134"/>
    </location>
</feature>
<evidence type="ECO:0000313" key="3">
    <source>
        <dbReference type="Proteomes" id="UP000019335"/>
    </source>
</evidence>
<proteinExistence type="predicted"/>
<dbReference type="EMBL" id="AZIL01000224">
    <property type="protein sequence ID" value="EWM28948.1"/>
    <property type="molecule type" value="Genomic_DNA"/>
</dbReference>
<name>W7TZR0_9STRA</name>
<dbReference type="Proteomes" id="UP000019335">
    <property type="component" value="Chromosome 3"/>
</dbReference>
<evidence type="ECO:0000313" key="2">
    <source>
        <dbReference type="EMBL" id="EWM28948.1"/>
    </source>
</evidence>
<evidence type="ECO:0000256" key="1">
    <source>
        <dbReference type="SAM" id="MobiDB-lite"/>
    </source>
</evidence>
<reference evidence="2 3" key="1">
    <citation type="journal article" date="2014" name="Mol. Plant">
        <title>Chromosome Scale Genome Assembly and Transcriptome Profiling of Nannochloropsis gaditana in Nitrogen Depletion.</title>
        <authorList>
            <person name="Corteggiani Carpinelli E."/>
            <person name="Telatin A."/>
            <person name="Vitulo N."/>
            <person name="Forcato C."/>
            <person name="D'Angelo M."/>
            <person name="Schiavon R."/>
            <person name="Vezzi A."/>
            <person name="Giacometti G.M."/>
            <person name="Morosinotto T."/>
            <person name="Valle G."/>
        </authorList>
    </citation>
    <scope>NUCLEOTIDE SEQUENCE [LARGE SCALE GENOMIC DNA]</scope>
    <source>
        <strain evidence="2 3">B-31</strain>
    </source>
</reference>
<keyword evidence="3" id="KW-1185">Reference proteome</keyword>
<sequence>MAYPQAPSRALHVPGAPDRQGGLRRHGRRHQPEVDRVRDAQGGDCPHVSAPHPHGHSRSRPPHPADVWSPAPLRLPESLRPPPSRRPPLLRPAAPRPPRLPPLDLPPPLLPPRPLPPPLPHDGGLAGGGCQQHVHQPDGLLRPCLRPSHRRHLHDLAQHRQQLGLLLGAHSLLGRPGRGHLPLLSRGGRGGRATGCG</sequence>
<accession>W7TZR0</accession>